<evidence type="ECO:0000313" key="1">
    <source>
        <dbReference type="EMBL" id="KAI4537143.1"/>
    </source>
</evidence>
<keyword evidence="2" id="KW-1185">Reference proteome</keyword>
<reference evidence="1" key="1">
    <citation type="submission" date="2022-03" db="EMBL/GenBank/DDBJ databases">
        <title>Genomic analyses of argali, domestic sheep and their hybrids provide insights into chromosomal evolution, heterosis and genetic basis of agronomic traits.</title>
        <authorList>
            <person name="Li M."/>
        </authorList>
    </citation>
    <scope>NUCLEOTIDE SEQUENCE</scope>
    <source>
        <strain evidence="1">CAU-MHL-2022a</strain>
        <tissue evidence="1">Skin</tissue>
    </source>
</reference>
<dbReference type="Proteomes" id="UP001214576">
    <property type="component" value="Unassembled WGS sequence"/>
</dbReference>
<proteinExistence type="predicted"/>
<name>A0AAD4U078_OVIAM</name>
<evidence type="ECO:0000313" key="2">
    <source>
        <dbReference type="Proteomes" id="UP001214576"/>
    </source>
</evidence>
<dbReference type="EMBL" id="JAKZEL010000015">
    <property type="protein sequence ID" value="KAI4537143.1"/>
    <property type="molecule type" value="Genomic_DNA"/>
</dbReference>
<gene>
    <name evidence="1" type="ORF">MG293_013346</name>
</gene>
<protein>
    <submittedName>
        <fullName evidence="1">Uncharacterized protein</fullName>
    </submittedName>
</protein>
<sequence length="129" mass="14707">MKQKSAKGRGSFPRHLFRPQENFVPWVAGPSVAPDSLAHNYPGFQKWANMPLLLCLNYLTVWVVAKQIVKEINDTEHLLSFGEEARKADPVMETGDSLSDVQERCYQKTTEEWCPDTMPQPCRPDVAMK</sequence>
<comment type="caution">
    <text evidence="1">The sequence shown here is derived from an EMBL/GenBank/DDBJ whole genome shotgun (WGS) entry which is preliminary data.</text>
</comment>
<dbReference type="AlphaFoldDB" id="A0AAD4U078"/>
<organism evidence="1 2">
    <name type="scientific">Ovis ammon polii</name>
    <dbReference type="NCBI Taxonomy" id="230172"/>
    <lineage>
        <taxon>Eukaryota</taxon>
        <taxon>Metazoa</taxon>
        <taxon>Chordata</taxon>
        <taxon>Craniata</taxon>
        <taxon>Vertebrata</taxon>
        <taxon>Euteleostomi</taxon>
        <taxon>Mammalia</taxon>
        <taxon>Eutheria</taxon>
        <taxon>Laurasiatheria</taxon>
        <taxon>Artiodactyla</taxon>
        <taxon>Ruminantia</taxon>
        <taxon>Pecora</taxon>
        <taxon>Bovidae</taxon>
        <taxon>Caprinae</taxon>
        <taxon>Ovis</taxon>
    </lineage>
</organism>
<accession>A0AAD4U078</accession>